<evidence type="ECO:0000256" key="1">
    <source>
        <dbReference type="SAM" id="MobiDB-lite"/>
    </source>
</evidence>
<gene>
    <name evidence="2" type="ORF">AB1Y20_023603</name>
</gene>
<dbReference type="AlphaFoldDB" id="A0AB34JEB8"/>
<dbReference type="EMBL" id="JBGBPQ010000009">
    <property type="protein sequence ID" value="KAL1520131.1"/>
    <property type="molecule type" value="Genomic_DNA"/>
</dbReference>
<proteinExistence type="predicted"/>
<dbReference type="Proteomes" id="UP001515480">
    <property type="component" value="Unassembled WGS sequence"/>
</dbReference>
<name>A0AB34JEB8_PRYPA</name>
<feature type="region of interest" description="Disordered" evidence="1">
    <location>
        <begin position="1"/>
        <end position="42"/>
    </location>
</feature>
<protein>
    <recommendedName>
        <fullName evidence="4">Mediator of RNA polymerase II transcription subunit 9</fullName>
    </recommendedName>
</protein>
<reference evidence="2 3" key="1">
    <citation type="journal article" date="2024" name="Science">
        <title>Giant polyketide synthase enzymes in the biosynthesis of giant marine polyether toxins.</title>
        <authorList>
            <person name="Fallon T.R."/>
            <person name="Shende V.V."/>
            <person name="Wierzbicki I.H."/>
            <person name="Pendleton A.L."/>
            <person name="Watervoot N.F."/>
            <person name="Auber R.P."/>
            <person name="Gonzalez D.J."/>
            <person name="Wisecaver J.H."/>
            <person name="Moore B.S."/>
        </authorList>
    </citation>
    <scope>NUCLEOTIDE SEQUENCE [LARGE SCALE GENOMIC DNA]</scope>
    <source>
        <strain evidence="2 3">12B1</strain>
    </source>
</reference>
<organism evidence="2 3">
    <name type="scientific">Prymnesium parvum</name>
    <name type="common">Toxic golden alga</name>
    <dbReference type="NCBI Taxonomy" id="97485"/>
    <lineage>
        <taxon>Eukaryota</taxon>
        <taxon>Haptista</taxon>
        <taxon>Haptophyta</taxon>
        <taxon>Prymnesiophyceae</taxon>
        <taxon>Prymnesiales</taxon>
        <taxon>Prymnesiaceae</taxon>
        <taxon>Prymnesium</taxon>
    </lineage>
</organism>
<evidence type="ECO:0000313" key="2">
    <source>
        <dbReference type="EMBL" id="KAL1520131.1"/>
    </source>
</evidence>
<keyword evidence="3" id="KW-1185">Reference proteome</keyword>
<feature type="compositionally biased region" description="Acidic residues" evidence="1">
    <location>
        <begin position="25"/>
        <end position="42"/>
    </location>
</feature>
<evidence type="ECO:0008006" key="4">
    <source>
        <dbReference type="Google" id="ProtNLM"/>
    </source>
</evidence>
<comment type="caution">
    <text evidence="2">The sequence shown here is derived from an EMBL/GenBank/DDBJ whole genome shotgun (WGS) entry which is preliminary data.</text>
</comment>
<evidence type="ECO:0000313" key="3">
    <source>
        <dbReference type="Proteomes" id="UP001515480"/>
    </source>
</evidence>
<feature type="compositionally biased region" description="Acidic residues" evidence="1">
    <location>
        <begin position="1"/>
        <end position="12"/>
    </location>
</feature>
<accession>A0AB34JEB8</accession>
<sequence>MLVLDDDDDMLEAEERDRSYAANDEPMEAEADGEADTPEDEQFSFLPLVLQMIEAHGAQGDSGRLDAAMNAFRARLARSETFLADIEQKALSEAPQDEAQLTELLALRTELLRDHTSRRLPKSKTEGTS</sequence>